<organism evidence="1 2">
    <name type="scientific">Trichinella spiralis</name>
    <name type="common">Trichina worm</name>
    <dbReference type="NCBI Taxonomy" id="6334"/>
    <lineage>
        <taxon>Eukaryota</taxon>
        <taxon>Metazoa</taxon>
        <taxon>Ecdysozoa</taxon>
        <taxon>Nematoda</taxon>
        <taxon>Enoplea</taxon>
        <taxon>Dorylaimia</taxon>
        <taxon>Trichinellida</taxon>
        <taxon>Trichinellidae</taxon>
        <taxon>Trichinella</taxon>
    </lineage>
</organism>
<evidence type="ECO:0000313" key="1">
    <source>
        <dbReference type="EMBL" id="KRY27329.1"/>
    </source>
</evidence>
<dbReference type="Proteomes" id="UP000054776">
    <property type="component" value="Unassembled WGS sequence"/>
</dbReference>
<comment type="caution">
    <text evidence="1">The sequence shown here is derived from an EMBL/GenBank/DDBJ whole genome shotgun (WGS) entry which is preliminary data.</text>
</comment>
<keyword evidence="2" id="KW-1185">Reference proteome</keyword>
<dbReference type="InParanoid" id="A0A0V1ARB3"/>
<accession>A0A0V1ARB3</accession>
<evidence type="ECO:0000313" key="2">
    <source>
        <dbReference type="Proteomes" id="UP000054776"/>
    </source>
</evidence>
<proteinExistence type="predicted"/>
<dbReference type="EMBL" id="JYDH01000262">
    <property type="protein sequence ID" value="KRY27329.1"/>
    <property type="molecule type" value="Genomic_DNA"/>
</dbReference>
<sequence>MPVSIYIYILLQITTSEAPLIEEITVNRFMDLLVNALDYFCLCCFLANEIITSEAPLIEEITIAIH</sequence>
<protein>
    <submittedName>
        <fullName evidence="1">Uncharacterized protein</fullName>
    </submittedName>
</protein>
<dbReference type="AlphaFoldDB" id="A0A0V1ARB3"/>
<reference evidence="1 2" key="1">
    <citation type="submission" date="2015-01" db="EMBL/GenBank/DDBJ databases">
        <title>Evolution of Trichinella species and genotypes.</title>
        <authorList>
            <person name="Korhonen P.K."/>
            <person name="Edoardo P."/>
            <person name="Giuseppe L.R."/>
            <person name="Gasser R.B."/>
        </authorList>
    </citation>
    <scope>NUCLEOTIDE SEQUENCE [LARGE SCALE GENOMIC DNA]</scope>
    <source>
        <strain evidence="1">ISS3</strain>
    </source>
</reference>
<gene>
    <name evidence="1" type="ORF">T01_16032</name>
</gene>
<name>A0A0V1ARB3_TRISP</name>